<keyword evidence="4 6" id="KW-1133">Transmembrane helix</keyword>
<dbReference type="CDD" id="cd13128">
    <property type="entry name" value="MATE_Wzx_like"/>
    <property type="match status" value="1"/>
</dbReference>
<feature type="transmembrane region" description="Helical" evidence="6">
    <location>
        <begin position="446"/>
        <end position="467"/>
    </location>
</feature>
<dbReference type="EMBL" id="LYOS01000004">
    <property type="protein sequence ID" value="OFV67488.1"/>
    <property type="molecule type" value="Genomic_DNA"/>
</dbReference>
<feature type="transmembrane region" description="Helical" evidence="6">
    <location>
        <begin position="44"/>
        <end position="63"/>
    </location>
</feature>
<evidence type="ECO:0000256" key="4">
    <source>
        <dbReference type="ARBA" id="ARBA00022989"/>
    </source>
</evidence>
<dbReference type="InterPro" id="IPR050833">
    <property type="entry name" value="Poly_Biosynth_Transport"/>
</dbReference>
<feature type="transmembrane region" description="Helical" evidence="6">
    <location>
        <begin position="262"/>
        <end position="286"/>
    </location>
</feature>
<evidence type="ECO:0000313" key="7">
    <source>
        <dbReference type="EMBL" id="OFV67488.1"/>
    </source>
</evidence>
<gene>
    <name evidence="7" type="ORF">SCAL_001406</name>
</gene>
<dbReference type="GO" id="GO:0005886">
    <property type="term" value="C:plasma membrane"/>
    <property type="evidence" value="ECO:0007669"/>
    <property type="project" value="UniProtKB-SubCell"/>
</dbReference>
<accession>A0A1F2P8C4</accession>
<dbReference type="AlphaFoldDB" id="A0A1F2P8C4"/>
<keyword evidence="2" id="KW-1003">Cell membrane</keyword>
<reference evidence="7" key="1">
    <citation type="submission" date="2016-05" db="EMBL/GenBank/DDBJ databases">
        <title>Microbial consortia oxidize butane by reversing methanogenesis.</title>
        <authorList>
            <person name="Laso-Perez R."/>
            <person name="Richter M."/>
            <person name="Wegener G."/>
            <person name="Musat F."/>
        </authorList>
    </citation>
    <scope>NUCLEOTIDE SEQUENCE [LARGE SCALE GENOMIC DNA]</scope>
    <source>
        <strain evidence="7">BOX2</strain>
    </source>
</reference>
<name>A0A1F2P8C4_9EURY</name>
<comment type="caution">
    <text evidence="7">The sequence shown here is derived from an EMBL/GenBank/DDBJ whole genome shotgun (WGS) entry which is preliminary data.</text>
</comment>
<feature type="transmembrane region" description="Helical" evidence="6">
    <location>
        <begin position="298"/>
        <end position="317"/>
    </location>
</feature>
<evidence type="ECO:0000256" key="1">
    <source>
        <dbReference type="ARBA" id="ARBA00004651"/>
    </source>
</evidence>
<evidence type="ECO:0000313" key="8">
    <source>
        <dbReference type="Proteomes" id="UP000186940"/>
    </source>
</evidence>
<evidence type="ECO:0000256" key="6">
    <source>
        <dbReference type="SAM" id="Phobius"/>
    </source>
</evidence>
<feature type="transmembrane region" description="Helical" evidence="6">
    <location>
        <begin position="329"/>
        <end position="351"/>
    </location>
</feature>
<dbReference type="PANTHER" id="PTHR30250:SF11">
    <property type="entry name" value="O-ANTIGEN TRANSPORTER-RELATED"/>
    <property type="match status" value="1"/>
</dbReference>
<feature type="transmembrane region" description="Helical" evidence="6">
    <location>
        <begin position="124"/>
        <end position="148"/>
    </location>
</feature>
<dbReference type="InterPro" id="IPR002797">
    <property type="entry name" value="Polysacc_synth"/>
</dbReference>
<feature type="transmembrane region" description="Helical" evidence="6">
    <location>
        <begin position="223"/>
        <end position="242"/>
    </location>
</feature>
<sequence>MVHLARKVLKNSIYNSSSVFISKFGGLIFTIILARLLLPELFGVYHLALAVGLMLLTFTDLGINGTLIRYVSHAVGKNDEDLASSYFRYLFKLKFILVFLSSLSLILLANPLALHLFHKPDLSLPLQIVGIFLFFQSFLDFVEAGFISMQRFAYSTIRHIVYEGLRLILVPALILLGFSVFGALAGLSISTAATLLVLTYFLLKNYPFLLKGKTVKIERRRILKFLSYMTIGSISGVFFAYVDSIMLGIFMPVEYVGFYRAGYNIVFAFAGLVSIAGVLFPVFTQLEGDELENAFKKVFKYSSILSFPSAFGLLFIAEPVIRVVYGIDYLPAVLPTYILSLLIIIAPLDFFGTLFNAKEKPEYPAKLIIISSTLNTILNYFLILQFGMAGAAVATVISRYFNITSLGFLSRKVLNVFPSLDTIYKPLFSSSVMVLFFYLVPRPNTILIGLGEILMATIIYISVMFSMRGIEKEDIKYLGVIVGQEERLIKAYNFAKSELGRGNKRNKEKK</sequence>
<keyword evidence="5 6" id="KW-0472">Membrane</keyword>
<feature type="transmembrane region" description="Helical" evidence="6">
    <location>
        <begin position="160"/>
        <end position="178"/>
    </location>
</feature>
<keyword evidence="8" id="KW-1185">Reference proteome</keyword>
<dbReference type="STRING" id="1838285.SCAL_001406"/>
<feature type="transmembrane region" description="Helical" evidence="6">
    <location>
        <begin position="95"/>
        <end position="118"/>
    </location>
</feature>
<evidence type="ECO:0000256" key="3">
    <source>
        <dbReference type="ARBA" id="ARBA00022692"/>
    </source>
</evidence>
<organism evidence="7 8">
    <name type="scientific">Candidatus Syntropharchaeum caldarium</name>
    <dbReference type="NCBI Taxonomy" id="1838285"/>
    <lineage>
        <taxon>Archaea</taxon>
        <taxon>Methanobacteriati</taxon>
        <taxon>Methanobacteriota</taxon>
        <taxon>Stenosarchaea group</taxon>
        <taxon>Methanomicrobia</taxon>
        <taxon>Methanosarcinales</taxon>
        <taxon>ANME-2 cluster</taxon>
        <taxon>Candidatus Syntropharchaeum</taxon>
    </lineage>
</organism>
<protein>
    <submittedName>
        <fullName evidence="7">Polysaccharide biosynthesis protein</fullName>
    </submittedName>
</protein>
<feature type="transmembrane region" description="Helical" evidence="6">
    <location>
        <begin position="184"/>
        <end position="203"/>
    </location>
</feature>
<evidence type="ECO:0000256" key="5">
    <source>
        <dbReference type="ARBA" id="ARBA00023136"/>
    </source>
</evidence>
<proteinExistence type="predicted"/>
<comment type="subcellular location">
    <subcellularLocation>
        <location evidence="1">Cell membrane</location>
        <topology evidence="1">Multi-pass membrane protein</topology>
    </subcellularLocation>
</comment>
<feature type="transmembrane region" description="Helical" evidence="6">
    <location>
        <begin position="20"/>
        <end position="38"/>
    </location>
</feature>
<dbReference type="PANTHER" id="PTHR30250">
    <property type="entry name" value="PST FAMILY PREDICTED COLANIC ACID TRANSPORTER"/>
    <property type="match status" value="1"/>
</dbReference>
<dbReference type="Pfam" id="PF01943">
    <property type="entry name" value="Polysacc_synt"/>
    <property type="match status" value="1"/>
</dbReference>
<keyword evidence="3 6" id="KW-0812">Transmembrane</keyword>
<evidence type="ECO:0000256" key="2">
    <source>
        <dbReference type="ARBA" id="ARBA00022475"/>
    </source>
</evidence>
<dbReference type="Proteomes" id="UP000186940">
    <property type="component" value="Unassembled WGS sequence"/>
</dbReference>